<organism evidence="2 3">
    <name type="scientific">Macrosiphum euphorbiae</name>
    <name type="common">potato aphid</name>
    <dbReference type="NCBI Taxonomy" id="13131"/>
    <lineage>
        <taxon>Eukaryota</taxon>
        <taxon>Metazoa</taxon>
        <taxon>Ecdysozoa</taxon>
        <taxon>Arthropoda</taxon>
        <taxon>Hexapoda</taxon>
        <taxon>Insecta</taxon>
        <taxon>Pterygota</taxon>
        <taxon>Neoptera</taxon>
        <taxon>Paraneoptera</taxon>
        <taxon>Hemiptera</taxon>
        <taxon>Sternorrhyncha</taxon>
        <taxon>Aphidomorpha</taxon>
        <taxon>Aphidoidea</taxon>
        <taxon>Aphididae</taxon>
        <taxon>Macrosiphini</taxon>
        <taxon>Macrosiphum</taxon>
    </lineage>
</organism>
<dbReference type="InterPro" id="IPR008906">
    <property type="entry name" value="HATC_C_dom"/>
</dbReference>
<comment type="caution">
    <text evidence="2">The sequence shown here is derived from an EMBL/GenBank/DDBJ whole genome shotgun (WGS) entry which is preliminary data.</text>
</comment>
<feature type="domain" description="HAT C-terminal dimerisation" evidence="1">
    <location>
        <begin position="195"/>
        <end position="273"/>
    </location>
</feature>
<name>A0AAV0Y0R6_9HEMI</name>
<dbReference type="SUPFAM" id="SSF53098">
    <property type="entry name" value="Ribonuclease H-like"/>
    <property type="match status" value="1"/>
</dbReference>
<sequence length="278" mass="32341">MYDMLQRLHELKPFCVEHQDAMPDLKLPVNDWLSLKDMIDSLQPARDGIIFLQKHDITMGDFFGCWWKIISKLKKKNSLLSNCIAKSMEKRQKALFENPIYSSALFMDPRFQCLLNDSSKIEAKDHLQKTWRILELLLINENEANTNNVQCNVAHEENVMDFDDDLESFIQSSSQTNENMSININSSQRSIGILLEEYDNIPRMHHSIDIKKYWTERLESMPELYKLSQVVMAVPCTQVSVERSFSGLKFILSDLRTSLSPDLLENIMIIRGNNFSNK</sequence>
<dbReference type="InterPro" id="IPR012337">
    <property type="entry name" value="RNaseH-like_sf"/>
</dbReference>
<dbReference type="PANTHER" id="PTHR23272">
    <property type="entry name" value="BED FINGER-RELATED"/>
    <property type="match status" value="1"/>
</dbReference>
<protein>
    <recommendedName>
        <fullName evidence="1">HAT C-terminal dimerisation domain-containing protein</fullName>
    </recommendedName>
</protein>
<dbReference type="GO" id="GO:0046983">
    <property type="term" value="F:protein dimerization activity"/>
    <property type="evidence" value="ECO:0007669"/>
    <property type="project" value="InterPro"/>
</dbReference>
<reference evidence="2 3" key="1">
    <citation type="submission" date="2023-01" db="EMBL/GenBank/DDBJ databases">
        <authorList>
            <person name="Whitehead M."/>
        </authorList>
    </citation>
    <scope>NUCLEOTIDE SEQUENCE [LARGE SCALE GENOMIC DNA]</scope>
</reference>
<proteinExistence type="predicted"/>
<evidence type="ECO:0000259" key="1">
    <source>
        <dbReference type="Pfam" id="PF05699"/>
    </source>
</evidence>
<dbReference type="Proteomes" id="UP001160148">
    <property type="component" value="Unassembled WGS sequence"/>
</dbReference>
<keyword evidence="3" id="KW-1185">Reference proteome</keyword>
<dbReference type="AlphaFoldDB" id="A0AAV0Y0R6"/>
<evidence type="ECO:0000313" key="3">
    <source>
        <dbReference type="Proteomes" id="UP001160148"/>
    </source>
</evidence>
<dbReference type="Pfam" id="PF05699">
    <property type="entry name" value="Dimer_Tnp_hAT"/>
    <property type="match status" value="1"/>
</dbReference>
<gene>
    <name evidence="2" type="ORF">MEUPH1_LOCUS27618</name>
</gene>
<dbReference type="EMBL" id="CARXXK010001139">
    <property type="protein sequence ID" value="CAI6373936.1"/>
    <property type="molecule type" value="Genomic_DNA"/>
</dbReference>
<evidence type="ECO:0000313" key="2">
    <source>
        <dbReference type="EMBL" id="CAI6373936.1"/>
    </source>
</evidence>
<accession>A0AAV0Y0R6</accession>